<gene>
    <name evidence="3" type="ORF">SLNWT_5673</name>
</gene>
<dbReference type="KEGG" id="sals:SLNWT_5673"/>
<protein>
    <recommendedName>
        <fullName evidence="5">Integral membrane protein</fullName>
    </recommendedName>
</protein>
<evidence type="ECO:0000256" key="1">
    <source>
        <dbReference type="SAM" id="MobiDB-lite"/>
    </source>
</evidence>
<keyword evidence="4" id="KW-1185">Reference proteome</keyword>
<feature type="transmembrane region" description="Helical" evidence="2">
    <location>
        <begin position="86"/>
        <end position="107"/>
    </location>
</feature>
<sequence length="264" mass="28639">MADWYTRTILDSGKQPLLILLVAFIVAFLFIRLSVRMIRAEVSWWPGNIEGEGFHLHHVVFGIVFMVIAGFGLVSPAGTHRPWTEILAGLFGIGTALVLDEFALVLHLKDVYWTGEGRLSVDAVVVGAALGGLLLIGSAPFGVNDDTVDGSAVVGWDAVTTVLINGTLALIALSKGKVFTGIIGLFLPVLALVGALRLARPGSPWARRRYPPGSRKAARAVKRETRENWMRVLRVRTYDLIAGKPSPDPPQDPTEDVSRDVPKD</sequence>
<feature type="transmembrane region" description="Helical" evidence="2">
    <location>
        <begin position="17"/>
        <end position="35"/>
    </location>
</feature>
<dbReference type="Proteomes" id="UP000031523">
    <property type="component" value="Chromosome"/>
</dbReference>
<evidence type="ECO:0000313" key="4">
    <source>
        <dbReference type="Proteomes" id="UP000031523"/>
    </source>
</evidence>
<dbReference type="AlphaFoldDB" id="A0A0B5EW84"/>
<evidence type="ECO:0008006" key="5">
    <source>
        <dbReference type="Google" id="ProtNLM"/>
    </source>
</evidence>
<feature type="transmembrane region" description="Helical" evidence="2">
    <location>
        <begin position="55"/>
        <end position="74"/>
    </location>
</feature>
<reference evidence="3 4" key="1">
    <citation type="submission" date="2015-01" db="EMBL/GenBank/DDBJ databases">
        <title>Enhanced salinomycin production by adjusting the supply of polyketide extender units in Streptomyce albus DSM 41398.</title>
        <authorList>
            <person name="Lu C."/>
        </authorList>
    </citation>
    <scope>NUCLEOTIDE SEQUENCE [LARGE SCALE GENOMIC DNA]</scope>
    <source>
        <strain evidence="4">ATCC 21838 / DSM 41398 / FERM P-419 / JCM 4703 / NBRC 107858</strain>
    </source>
</reference>
<organism evidence="3 4">
    <name type="scientific">Streptomyces albus (strain ATCC 21838 / DSM 41398 / FERM P-419 / JCM 4703 / NBRC 107858)</name>
    <dbReference type="NCBI Taxonomy" id="1081613"/>
    <lineage>
        <taxon>Bacteria</taxon>
        <taxon>Bacillati</taxon>
        <taxon>Actinomycetota</taxon>
        <taxon>Actinomycetes</taxon>
        <taxon>Kitasatosporales</taxon>
        <taxon>Streptomycetaceae</taxon>
        <taxon>Streptomyces</taxon>
    </lineage>
</organism>
<keyword evidence="2" id="KW-0472">Membrane</keyword>
<evidence type="ECO:0000313" key="3">
    <source>
        <dbReference type="EMBL" id="AJE86049.1"/>
    </source>
</evidence>
<feature type="transmembrane region" description="Helical" evidence="2">
    <location>
        <begin position="179"/>
        <end position="199"/>
    </location>
</feature>
<evidence type="ECO:0000256" key="2">
    <source>
        <dbReference type="SAM" id="Phobius"/>
    </source>
</evidence>
<accession>A0A0B5EW84</accession>
<keyword evidence="2" id="KW-0812">Transmembrane</keyword>
<feature type="region of interest" description="Disordered" evidence="1">
    <location>
        <begin position="240"/>
        <end position="264"/>
    </location>
</feature>
<dbReference type="EMBL" id="CP010519">
    <property type="protein sequence ID" value="AJE86049.1"/>
    <property type="molecule type" value="Genomic_DNA"/>
</dbReference>
<feature type="transmembrane region" description="Helical" evidence="2">
    <location>
        <begin position="153"/>
        <end position="173"/>
    </location>
</feature>
<keyword evidence="2" id="KW-1133">Transmembrane helix</keyword>
<proteinExistence type="predicted"/>
<name>A0A0B5EW84_STRA4</name>
<feature type="transmembrane region" description="Helical" evidence="2">
    <location>
        <begin position="119"/>
        <end position="141"/>
    </location>
</feature>